<dbReference type="AlphaFoldDB" id="A0A8J2IVG3"/>
<keyword evidence="2" id="KW-1133">Transmembrane helix</keyword>
<protein>
    <recommendedName>
        <fullName evidence="3">DUF6536 domain-containing protein</fullName>
    </recommendedName>
</protein>
<dbReference type="Pfam" id="PF20163">
    <property type="entry name" value="DUF6536"/>
    <property type="match status" value="1"/>
</dbReference>
<keyword evidence="2" id="KW-0472">Membrane</keyword>
<feature type="transmembrane region" description="Helical" evidence="2">
    <location>
        <begin position="539"/>
        <end position="557"/>
    </location>
</feature>
<dbReference type="PANTHER" id="PTHR35395:SF1">
    <property type="entry name" value="DUF6536 DOMAIN-CONTAINING PROTEIN"/>
    <property type="match status" value="1"/>
</dbReference>
<feature type="transmembrane region" description="Helical" evidence="2">
    <location>
        <begin position="15"/>
        <end position="35"/>
    </location>
</feature>
<feature type="transmembrane region" description="Helical" evidence="2">
    <location>
        <begin position="471"/>
        <end position="499"/>
    </location>
</feature>
<feature type="transmembrane region" description="Helical" evidence="2">
    <location>
        <begin position="649"/>
        <end position="670"/>
    </location>
</feature>
<evidence type="ECO:0000259" key="3">
    <source>
        <dbReference type="Pfam" id="PF20163"/>
    </source>
</evidence>
<evidence type="ECO:0000256" key="1">
    <source>
        <dbReference type="SAM" id="MobiDB-lite"/>
    </source>
</evidence>
<accession>A0A8J2IVG3</accession>
<organism evidence="4 5">
    <name type="scientific">Fusarium equiseti</name>
    <name type="common">Fusarium scirpi</name>
    <dbReference type="NCBI Taxonomy" id="61235"/>
    <lineage>
        <taxon>Eukaryota</taxon>
        <taxon>Fungi</taxon>
        <taxon>Dikarya</taxon>
        <taxon>Ascomycota</taxon>
        <taxon>Pezizomycotina</taxon>
        <taxon>Sordariomycetes</taxon>
        <taxon>Hypocreomycetidae</taxon>
        <taxon>Hypocreales</taxon>
        <taxon>Nectriaceae</taxon>
        <taxon>Fusarium</taxon>
        <taxon>Fusarium incarnatum-equiseti species complex</taxon>
    </lineage>
</organism>
<feature type="domain" description="DUF6536" evidence="3">
    <location>
        <begin position="11"/>
        <end position="168"/>
    </location>
</feature>
<dbReference type="PANTHER" id="PTHR35395">
    <property type="entry name" value="DUF6536 DOMAIN-CONTAINING PROTEIN"/>
    <property type="match status" value="1"/>
</dbReference>
<keyword evidence="2" id="KW-0812">Transmembrane</keyword>
<proteinExistence type="predicted"/>
<dbReference type="InterPro" id="IPR046623">
    <property type="entry name" value="DUF6536"/>
</dbReference>
<dbReference type="Proteomes" id="UP000693738">
    <property type="component" value="Unassembled WGS sequence"/>
</dbReference>
<gene>
    <name evidence="4" type="ORF">FEQUK3_LOCUS10068</name>
</gene>
<evidence type="ECO:0000313" key="4">
    <source>
        <dbReference type="EMBL" id="CAG7564387.1"/>
    </source>
</evidence>
<feature type="transmembrane region" description="Helical" evidence="2">
    <location>
        <begin position="597"/>
        <end position="616"/>
    </location>
</feature>
<dbReference type="EMBL" id="CAJSTJ010000165">
    <property type="protein sequence ID" value="CAG7564387.1"/>
    <property type="molecule type" value="Genomic_DNA"/>
</dbReference>
<name>A0A8J2IVG3_FUSEQ</name>
<sequence length="790" mass="88353">MSHILSSLTGWRRMALYLTTLTIILTIFLTVILLLSKYVFGQNAMHITSSQETVIWTADCKAISRANLYVHLAINVIATGILGSSNFFMQVLVAPTRQEANNAHKIGNWVEVGVNSIRNFRFLSPYKTFTWFLFALSSVPMHLVFNSCIIESKAANGFKVLMTADDFLKGGTWNFPPVSFNEDRLNGVSPTDIAAQRLEGDGSFLFRTNSTIAGIQKNATENTDNNWESINLQECMKRYNDKRKIVDSYRHVIMLVRHLDGSPVAGWTRKQILRNTTGFDDADSMNVLWNYQTFMRVTPTSEKFWTLAGPFEHLDFRNIAGTEEDRSNNHWPESGLNSSSGELTPYPIKDYHTDQEFKVHHCLSERVQTHCELTIQNELLLIVCIMCSFKCLLCVSVLLILGRQNHEDRLITLGDAIASFITKPEDGTSGMCTLDTHDMKLHPRNELCAVYENIGLASPWPRKRRRVVGKCIHWVIWILSYLLLGVSLLIAGGLLVLALTNYPLFPRKYSHFGHDISNGIVSTDGTWFPSIEDSQLSELIILANMPQLMLSIGYMALNGLITRMATEYEWSMFSVNFRALRVTDPIGQQKSTYRLQLPYRWSIPVITLSAILHWVYSNSIYVSVYFRNDPEPPYGDNGGSYGLQYSTRAVLVAFVLSVIVTLIPIILSAFRLPGNIVLGGSNSRVISAACHCIPLASSGIQHALSSTAVGSGTDSSDRNFAVTENLMVTEDCTGDSISECTDADRLKVMATRKLKWGEVTGEDSTDNVGHLAFGVEAQGVIQPVEGRLYL</sequence>
<feature type="transmembrane region" description="Helical" evidence="2">
    <location>
        <begin position="379"/>
        <end position="401"/>
    </location>
</feature>
<feature type="region of interest" description="Disordered" evidence="1">
    <location>
        <begin position="324"/>
        <end position="343"/>
    </location>
</feature>
<evidence type="ECO:0000313" key="5">
    <source>
        <dbReference type="Proteomes" id="UP000693738"/>
    </source>
</evidence>
<feature type="compositionally biased region" description="Polar residues" evidence="1">
    <location>
        <begin position="329"/>
        <end position="342"/>
    </location>
</feature>
<comment type="caution">
    <text evidence="4">The sequence shown here is derived from an EMBL/GenBank/DDBJ whole genome shotgun (WGS) entry which is preliminary data.</text>
</comment>
<reference evidence="4" key="1">
    <citation type="submission" date="2021-05" db="EMBL/GenBank/DDBJ databases">
        <authorList>
            <person name="Khan N."/>
        </authorList>
    </citation>
    <scope>NUCLEOTIDE SEQUENCE</scope>
</reference>
<evidence type="ECO:0000256" key="2">
    <source>
        <dbReference type="SAM" id="Phobius"/>
    </source>
</evidence>